<dbReference type="CDD" id="cd00885">
    <property type="entry name" value="cinA"/>
    <property type="match status" value="1"/>
</dbReference>
<dbReference type="RefSeq" id="WP_099326279.1">
    <property type="nucleotide sequence ID" value="NZ_CP049055.1"/>
</dbReference>
<dbReference type="Gene3D" id="3.40.980.10">
    <property type="entry name" value="MoaB/Mog-like domain"/>
    <property type="match status" value="1"/>
</dbReference>
<dbReference type="Pfam" id="PF02464">
    <property type="entry name" value="CinA"/>
    <property type="match status" value="1"/>
</dbReference>
<proteinExistence type="inferred from homology"/>
<evidence type="ECO:0000313" key="5">
    <source>
        <dbReference type="EMBL" id="SOH05742.1"/>
    </source>
</evidence>
<dbReference type="EMBL" id="CT573071">
    <property type="protein sequence ID" value="CAJ73003.1"/>
    <property type="molecule type" value="Genomic_DNA"/>
</dbReference>
<dbReference type="KEGG" id="kst:KSMBR1_3265"/>
<reference evidence="3" key="1">
    <citation type="journal article" date="2006" name="Nature">
        <title>Deciphering the evolution and metabolism of an anammox bacterium from a community genome.</title>
        <authorList>
            <person name="Strous M."/>
            <person name="Pelletier E."/>
            <person name="Mangenot S."/>
            <person name="Rattei T."/>
            <person name="Lehner A."/>
            <person name="Taylor M.W."/>
            <person name="Horn M."/>
            <person name="Daims H."/>
            <person name="Bartol-Mavel D."/>
            <person name="Wincker P."/>
            <person name="Barbe V."/>
            <person name="Fonknechten N."/>
            <person name="Vallenet D."/>
            <person name="Segurens B."/>
            <person name="Schenowitz-Truong C."/>
            <person name="Medigue C."/>
            <person name="Collingro A."/>
            <person name="Snel B."/>
            <person name="Dutilh B.E."/>
            <person name="OpDenCamp H.J.M."/>
            <person name="vanDerDrift C."/>
            <person name="Cirpus I."/>
            <person name="vanDePas-Schoonen K.T."/>
            <person name="Harhangi H.R."/>
            <person name="vanNiftrik L."/>
            <person name="Schmid M."/>
            <person name="Keltjens J."/>
            <person name="vanDeVossenberg J."/>
            <person name="Kartal B."/>
            <person name="Meier H."/>
            <person name="Frishman D."/>
            <person name="Huynen M.A."/>
            <person name="Mewes H."/>
            <person name="Weissenbach J."/>
            <person name="Jetten M.S.M."/>
            <person name="Wagner M."/>
            <person name="LePaslier D."/>
        </authorList>
    </citation>
    <scope>NUCLEOTIDE SEQUENCE</scope>
</reference>
<dbReference type="InterPro" id="IPR008136">
    <property type="entry name" value="CinA_C"/>
</dbReference>
<comment type="similarity">
    <text evidence="1">Belongs to the CinA family.</text>
</comment>
<dbReference type="NCBIfam" id="TIGR00200">
    <property type="entry name" value="cinA_nterm"/>
    <property type="match status" value="1"/>
</dbReference>
<dbReference type="InterPro" id="IPR036425">
    <property type="entry name" value="MoaB/Mog-like_dom_sf"/>
</dbReference>
<dbReference type="SMART" id="SM00852">
    <property type="entry name" value="MoCF_biosynth"/>
    <property type="match status" value="1"/>
</dbReference>
<dbReference type="SUPFAM" id="SSF142433">
    <property type="entry name" value="CinA-like"/>
    <property type="match status" value="1"/>
</dbReference>
<sequence>MTTAEIIAIGTEIALGQIAETNTRYIAEMLTKNGIHVLFATAVRDDAELLRSALNIAKDRVRLIITTGGLGPTENDLTREIVSDLFNMPLIPSGESYTNKPQCADTLHEGTKKIKSIPSGALIIPNDHGTATGFAINYNETDIVCLPGVPGEMRQMLNSYLKIYKARHLTDDTCIATRQFHTFGMPEFEINKLIGESGVINNSIKIMTLVHDGIVTINAFTTSLVKEDALQKLDAAEAALRKTLGQAVFGTDDTSLEYAVYELLKQKNATLAVAESCTGGLVSDKLTNIPGISDYFPEGIVAYSNKAKITILHVPELCIATHGAVSPQVAEAMAKGARKVSEASIGIGITGIAGPGGGTDKKPVGLVYIAITGDNFTEVKKCQFHGTRISNKHFSANTALYMTLRFLQNHKVD</sequence>
<dbReference type="Pfam" id="PF00994">
    <property type="entry name" value="MoCF_biosynth"/>
    <property type="match status" value="1"/>
</dbReference>
<evidence type="ECO:0000256" key="1">
    <source>
        <dbReference type="HAMAP-Rule" id="MF_00226"/>
    </source>
</evidence>
<evidence type="ECO:0000313" key="4">
    <source>
        <dbReference type="EMBL" id="QII13199.1"/>
    </source>
</evidence>
<dbReference type="NCBIfam" id="NF001813">
    <property type="entry name" value="PRK00549.1"/>
    <property type="match status" value="1"/>
</dbReference>
<dbReference type="Gene3D" id="3.90.950.20">
    <property type="entry name" value="CinA-like"/>
    <property type="match status" value="1"/>
</dbReference>
<protein>
    <recommendedName>
        <fullName evidence="1">CinA-like protein</fullName>
    </recommendedName>
</protein>
<dbReference type="Gene3D" id="3.30.70.2860">
    <property type="match status" value="1"/>
</dbReference>
<evidence type="ECO:0000313" key="7">
    <source>
        <dbReference type="Proteomes" id="UP000501926"/>
    </source>
</evidence>
<reference evidence="4 7" key="5">
    <citation type="submission" date="2020-02" db="EMBL/GenBank/DDBJ databases">
        <title>Newly sequenced genome of strain CSTR1 showed variability in Candidatus Kuenenia stuttgartiensis genomes.</title>
        <authorList>
            <person name="Ding C."/>
            <person name="Adrian L."/>
        </authorList>
    </citation>
    <scope>NUCLEOTIDE SEQUENCE [LARGE SCALE GENOMIC DNA]</scope>
    <source>
        <strain evidence="4 7">CSTR1</strain>
    </source>
</reference>
<evidence type="ECO:0000313" key="3">
    <source>
        <dbReference type="EMBL" id="CAJ73003.1"/>
    </source>
</evidence>
<evidence type="ECO:0000259" key="2">
    <source>
        <dbReference type="SMART" id="SM00852"/>
    </source>
</evidence>
<dbReference type="PANTHER" id="PTHR13939">
    <property type="entry name" value="NICOTINAMIDE-NUCLEOTIDE AMIDOHYDROLASE PNCC"/>
    <property type="match status" value="1"/>
</dbReference>
<evidence type="ECO:0000313" key="6">
    <source>
        <dbReference type="Proteomes" id="UP000221734"/>
    </source>
</evidence>
<dbReference type="PANTHER" id="PTHR13939:SF0">
    <property type="entry name" value="NMN AMIDOHYDROLASE-LIKE PROTEIN YFAY"/>
    <property type="match status" value="1"/>
</dbReference>
<dbReference type="Proteomes" id="UP000221734">
    <property type="component" value="Chromosome Kuenenia_stuttgartiensis_MBR1"/>
</dbReference>
<dbReference type="InterPro" id="IPR036653">
    <property type="entry name" value="CinA-like_C"/>
</dbReference>
<reference evidence="3" key="2">
    <citation type="submission" date="2006-01" db="EMBL/GenBank/DDBJ databases">
        <authorList>
            <person name="Genoscope"/>
        </authorList>
    </citation>
    <scope>NUCLEOTIDE SEQUENCE</scope>
</reference>
<reference evidence="6" key="4">
    <citation type="submission" date="2017-10" db="EMBL/GenBank/DDBJ databases">
        <authorList>
            <person name="Frank J."/>
        </authorList>
    </citation>
    <scope>NUCLEOTIDE SEQUENCE [LARGE SCALE GENOMIC DNA]</scope>
</reference>
<reference evidence="5" key="3">
    <citation type="submission" date="2017-10" db="EMBL/GenBank/DDBJ databases">
        <authorList>
            <person name="Banno H."/>
            <person name="Chua N.-H."/>
        </authorList>
    </citation>
    <scope>NUCLEOTIDE SEQUENCE [LARGE SCALE GENOMIC DNA]</scope>
    <source>
        <strain evidence="5">Kuenenia_mbr1_ru-nijmegen</strain>
    </source>
</reference>
<dbReference type="SUPFAM" id="SSF53218">
    <property type="entry name" value="Molybdenum cofactor biosynthesis proteins"/>
    <property type="match status" value="1"/>
</dbReference>
<dbReference type="HAMAP" id="MF_00226_B">
    <property type="entry name" value="CinA_B"/>
    <property type="match status" value="1"/>
</dbReference>
<dbReference type="NCBIfam" id="TIGR00199">
    <property type="entry name" value="PncC_domain"/>
    <property type="match status" value="1"/>
</dbReference>
<gene>
    <name evidence="4" type="ORF">KsCSTR_38200</name>
    <name evidence="5" type="ORF">KSMBR1_3265</name>
    <name evidence="3" type="ORF">kuste2258</name>
</gene>
<dbReference type="Proteomes" id="UP000501926">
    <property type="component" value="Chromosome"/>
</dbReference>
<dbReference type="EMBL" id="CP049055">
    <property type="protein sequence ID" value="QII13199.1"/>
    <property type="molecule type" value="Genomic_DNA"/>
</dbReference>
<feature type="domain" description="MoaB/Mog" evidence="2">
    <location>
        <begin position="5"/>
        <end position="167"/>
    </location>
</feature>
<dbReference type="EMBL" id="LT934425">
    <property type="protein sequence ID" value="SOH05742.1"/>
    <property type="molecule type" value="Genomic_DNA"/>
</dbReference>
<dbReference type="InterPro" id="IPR001453">
    <property type="entry name" value="MoaB/Mog_dom"/>
</dbReference>
<dbReference type="NCBIfam" id="TIGR00177">
    <property type="entry name" value="molyb_syn"/>
    <property type="match status" value="1"/>
</dbReference>
<organism evidence="3">
    <name type="scientific">Kuenenia stuttgartiensis</name>
    <dbReference type="NCBI Taxonomy" id="174633"/>
    <lineage>
        <taxon>Bacteria</taxon>
        <taxon>Pseudomonadati</taxon>
        <taxon>Planctomycetota</taxon>
        <taxon>Candidatus Brocadiia</taxon>
        <taxon>Candidatus Brocadiales</taxon>
        <taxon>Candidatus Brocadiaceae</taxon>
        <taxon>Candidatus Kuenenia</taxon>
    </lineage>
</organism>
<name>Q1Q609_KUEST</name>
<dbReference type="PIRSF" id="PIRSF006728">
    <property type="entry name" value="CinA"/>
    <property type="match status" value="1"/>
</dbReference>
<keyword evidence="6" id="KW-1185">Reference proteome</keyword>
<dbReference type="InterPro" id="IPR008135">
    <property type="entry name" value="Competence-induced_CinA"/>
</dbReference>
<dbReference type="InterPro" id="IPR050101">
    <property type="entry name" value="CinA"/>
</dbReference>
<accession>Q1Q609</accession>
<dbReference type="AlphaFoldDB" id="Q1Q609"/>
<dbReference type="OrthoDB" id="9801454at2"/>